<accession>A0ABY7R7C4</accession>
<evidence type="ECO:0000313" key="1">
    <source>
        <dbReference type="EMBL" id="WCH99486.1"/>
    </source>
</evidence>
<organism evidence="1 2">
    <name type="scientific">Pseudomonas capeferrum</name>
    <dbReference type="NCBI Taxonomy" id="1495066"/>
    <lineage>
        <taxon>Bacteria</taxon>
        <taxon>Pseudomonadati</taxon>
        <taxon>Pseudomonadota</taxon>
        <taxon>Gammaproteobacteria</taxon>
        <taxon>Pseudomonadales</taxon>
        <taxon>Pseudomonadaceae</taxon>
        <taxon>Pseudomonas</taxon>
    </lineage>
</organism>
<dbReference type="EMBL" id="CP116669">
    <property type="protein sequence ID" value="WCH99486.1"/>
    <property type="molecule type" value="Genomic_DNA"/>
</dbReference>
<gene>
    <name evidence="1" type="ORF">PMC74_22415</name>
</gene>
<evidence type="ECO:0000313" key="2">
    <source>
        <dbReference type="Proteomes" id="UP001214301"/>
    </source>
</evidence>
<protein>
    <submittedName>
        <fullName evidence="1">Uncharacterized protein</fullName>
    </submittedName>
</protein>
<dbReference type="RefSeq" id="WP_156311114.1">
    <property type="nucleotide sequence ID" value="NZ_CP116669.1"/>
</dbReference>
<reference evidence="1 2" key="1">
    <citation type="journal article" date="2020" name="Front. Microbiol.">
        <title>Toward Biorecycling: Isolation of a Soil Bacterium That Grows on a Polyurethane Oligomer and Monomer.</title>
        <authorList>
            <person name="Espinosa M.J.C."/>
            <person name="Blanco A.C."/>
            <person name="Schmidgall T."/>
            <person name="Atanasoff-Kardjalieff A.K."/>
            <person name="Kappelmeyer U."/>
            <person name="Tischler D."/>
            <person name="Pieper D.H."/>
            <person name="Heipieper H.J."/>
            <person name="Eberlein C."/>
        </authorList>
    </citation>
    <scope>NUCLEOTIDE SEQUENCE [LARGE SCALE GENOMIC DNA]</scope>
    <source>
        <strain evidence="1 2">TDA1</strain>
    </source>
</reference>
<keyword evidence="2" id="KW-1185">Reference proteome</keyword>
<dbReference type="Proteomes" id="UP001214301">
    <property type="component" value="Chromosome"/>
</dbReference>
<sequence length="57" mass="6019">MTTSFMLLFSVQGWAPRGQDVVSIGGFGSFVKFVFLCDCSGKQMNDAGPAGKALTLV</sequence>
<name>A0ABY7R7C4_9PSED</name>
<proteinExistence type="predicted"/>